<proteinExistence type="inferred from homology"/>
<feature type="repeat" description="Xin" evidence="5">
    <location>
        <begin position="364"/>
        <end position="379"/>
    </location>
</feature>
<feature type="repeat" description="Xin" evidence="5">
    <location>
        <begin position="258"/>
        <end position="273"/>
    </location>
</feature>
<dbReference type="GO" id="GO:0051015">
    <property type="term" value="F:actin filament binding"/>
    <property type="evidence" value="ECO:0007669"/>
    <property type="project" value="TreeGrafter"/>
</dbReference>
<feature type="repeat" description="Xin" evidence="5">
    <location>
        <begin position="506"/>
        <end position="521"/>
    </location>
</feature>
<evidence type="ECO:0000256" key="1">
    <source>
        <dbReference type="ARBA" id="ARBA00004282"/>
    </source>
</evidence>
<feature type="repeat" description="Xin" evidence="5">
    <location>
        <begin position="296"/>
        <end position="311"/>
    </location>
</feature>
<dbReference type="GO" id="GO:0007015">
    <property type="term" value="P:actin filament organization"/>
    <property type="evidence" value="ECO:0007669"/>
    <property type="project" value="TreeGrafter"/>
</dbReference>
<feature type="repeat" description="Xin" evidence="5">
    <location>
        <begin position="689"/>
        <end position="704"/>
    </location>
</feature>
<feature type="region of interest" description="Disordered" evidence="6">
    <location>
        <begin position="1022"/>
        <end position="1052"/>
    </location>
</feature>
<reference evidence="7" key="1">
    <citation type="submission" date="2025-08" db="UniProtKB">
        <authorList>
            <consortium name="Ensembl"/>
        </authorList>
    </citation>
    <scope>IDENTIFICATION</scope>
</reference>
<dbReference type="InterPro" id="IPR030072">
    <property type="entry name" value="XIRP1/XIRP2"/>
</dbReference>
<keyword evidence="8" id="KW-1185">Reference proteome</keyword>
<feature type="compositionally biased region" description="Basic and acidic residues" evidence="6">
    <location>
        <begin position="1022"/>
        <end position="1036"/>
    </location>
</feature>
<reference evidence="7" key="2">
    <citation type="submission" date="2025-09" db="UniProtKB">
        <authorList>
            <consortium name="Ensembl"/>
        </authorList>
    </citation>
    <scope>IDENTIFICATION</scope>
</reference>
<feature type="repeat" description="Xin" evidence="5">
    <location>
        <begin position="104"/>
        <end position="119"/>
    </location>
</feature>
<dbReference type="GO" id="GO:0001725">
    <property type="term" value="C:stress fiber"/>
    <property type="evidence" value="ECO:0007669"/>
    <property type="project" value="TreeGrafter"/>
</dbReference>
<dbReference type="Ensembl" id="ENSNPET00000001893.1">
    <property type="protein sequence ID" value="ENSNPEP00000001857.1"/>
    <property type="gene ID" value="ENSNPEG00000001441.1"/>
</dbReference>
<comment type="domain">
    <text evidence="5">Xin repeats bind F-actin.</text>
</comment>
<sequence>RSFGKYLYFGTNTIKSRTYKTFSFPSPEQSTSPTKSTIPKDLYSKQRNVYELKRLYKHIHPELRKNVQSMRWIFENQPLDSIKDDSPDPDKVKSIAEQEMIVGGDVKYTTWMFETQPIDALGAHSSESAETTDKIPELARGDVRTATWMFETQPLDSMNKIYHDEEQTPDETCVREIPGGDVKTVKYMFETQNLDKLGQLYSEDEVNLLQLRSELKEIKGNVKRSIKHFETRPLYVIRDNLGQILEIKTVHREDIEKGDVRTARWMFETQPLDMINKDSVEIKVLRGISMEENVKGGVHKAKWLFETQPLDTIKEDSEETIIQKETILGTDVSRKCWIFETQPLDALKENDDTSRPLPEEIIGGDVSGTKHLFETLPMDALKDSLDVGRLQKVVATDEEKGNVTHQKWVFETKPLEQIREERKEFVRTVKLEEIDRGDVNSYKKIFESSNLKKYDESQKIYVEGVVRGAVELNKALFETTPLYAIQDSHGKYHEVRTIRQEEILRGDVRSCRWLFETRSLDQFDESDKKIQIIKGISSQEVISGDVKTAKWLFETQPLDAIKHFGNVGEEEEIKAEQRTDIVKGDVKTCRWLFETQPMESLYDKVEVVTDSEEIHKGDVKACTQLFETQSLDAIKDGTETTKKLHTVNREDIQGSDVRTACCLFETENLENIQGEEDVRTVTKEEVQEGDVQHAVWVFENQPLDSIKETDESEVRTAKEDIPQVDVKTTTWLFETTPFHEFNESKVEKQEIIGKSIKETLKELYSQKVVESHGIIIESDEIGDVRMAKYKLMNQKAPEIQKEEIIKGDLGNIMMNLLSRKSTTKKEIVVNDDEKGNVNLTKDGHKIQRDEVIGGDVKRTIHRLLSSIANNEISERAKIEENERGNVQFFTTCIEAGALDYLKLFQTGSDETSTNEKQEEDEEIIAGDVEGTKLLLKKHRFPIQRTPKWPPEGFAQDDFSLHANKPLGNRKELQKENIHSDLKEQKKNDIVDAQQNQCSSFSSVSAKGATSVCEGKTNEIVNKGKDEETENVQDKPKKTGGSQAREESVKDSNECVHIAEKGQEKKNNETYDVEVVQVTNIDDETVQKNEQFGSNNTNNNNNTIFSHVNICSQETSLSATSNPVTKLSHKIFTAFQHAFEKLEDQSGNEAILEIPESQESYSSDCVTVSLVEQNCKDKDAVTCNSLVQFNKDAICQKSCAHTTLILREATNTTFPNDAELVCTGEESEHDQNVNITLSDTMKTSYFLHKDSLASNDGLLDAVDITKNSSSPYSKEHGNYDLELNDINDCQEDEIIKVSENGISTSSDLLSSRHSAVPSSQRGKVKSEQLTIEEQIKRNRFYDENE</sequence>
<accession>A0A8C6YN05</accession>
<feature type="repeat" description="Xin" evidence="5">
    <location>
        <begin position="617"/>
        <end position="632"/>
    </location>
</feature>
<feature type="repeat" description="Xin" evidence="5">
    <location>
        <begin position="544"/>
        <end position="559"/>
    </location>
</feature>
<protein>
    <recommendedName>
        <fullName evidence="9">Xin actin binding repeat containing 2</fullName>
    </recommendedName>
</protein>
<feature type="repeat" description="Xin" evidence="5">
    <location>
        <begin position="584"/>
        <end position="599"/>
    </location>
</feature>
<feature type="repeat" description="Xin" evidence="5">
    <location>
        <begin position="180"/>
        <end position="195"/>
    </location>
</feature>
<feature type="repeat" description="Xin" evidence="5">
    <location>
        <begin position="330"/>
        <end position="345"/>
    </location>
</feature>
<dbReference type="InterPro" id="IPR012510">
    <property type="entry name" value="Actin-binding_Xin_repeat"/>
</dbReference>
<dbReference type="PANTHER" id="PTHR22591:SF1">
    <property type="entry name" value="XIN ACTIN-BINDING REPEAT-CONTAINING PROTEIN 2"/>
    <property type="match status" value="1"/>
</dbReference>
<feature type="repeat" description="Xin" evidence="5">
    <location>
        <begin position="65"/>
        <end position="80"/>
    </location>
</feature>
<evidence type="ECO:0000256" key="6">
    <source>
        <dbReference type="SAM" id="MobiDB-lite"/>
    </source>
</evidence>
<dbReference type="PANTHER" id="PTHR22591">
    <property type="entry name" value="XIN"/>
    <property type="match status" value="1"/>
</dbReference>
<comment type="similarity">
    <text evidence="5">Belongs to the Xin family.</text>
</comment>
<evidence type="ECO:0000313" key="8">
    <source>
        <dbReference type="Proteomes" id="UP000694420"/>
    </source>
</evidence>
<feature type="repeat" description="Xin" evidence="5">
    <location>
        <begin position="141"/>
        <end position="156"/>
    </location>
</feature>
<keyword evidence="3" id="KW-0965">Cell junction</keyword>
<evidence type="ECO:0000256" key="3">
    <source>
        <dbReference type="ARBA" id="ARBA00022949"/>
    </source>
</evidence>
<feature type="repeat" description="Xin" evidence="5">
    <location>
        <begin position="401"/>
        <end position="416"/>
    </location>
</feature>
<feature type="repeat" description="Xin" evidence="5">
    <location>
        <begin position="724"/>
        <end position="739"/>
    </location>
</feature>
<organism evidence="7 8">
    <name type="scientific">Nothoprocta perdicaria</name>
    <name type="common">Chilean tinamou</name>
    <name type="synonym">Crypturus perdicarius</name>
    <dbReference type="NCBI Taxonomy" id="30464"/>
    <lineage>
        <taxon>Eukaryota</taxon>
        <taxon>Metazoa</taxon>
        <taxon>Chordata</taxon>
        <taxon>Craniata</taxon>
        <taxon>Vertebrata</taxon>
        <taxon>Euteleostomi</taxon>
        <taxon>Archelosauria</taxon>
        <taxon>Archosauria</taxon>
        <taxon>Dinosauria</taxon>
        <taxon>Saurischia</taxon>
        <taxon>Theropoda</taxon>
        <taxon>Coelurosauria</taxon>
        <taxon>Aves</taxon>
        <taxon>Palaeognathae</taxon>
        <taxon>Tinamiformes</taxon>
        <taxon>Tinamidae</taxon>
        <taxon>Nothoprocta</taxon>
    </lineage>
</organism>
<dbReference type="GO" id="GO:0005925">
    <property type="term" value="C:focal adhesion"/>
    <property type="evidence" value="ECO:0007669"/>
    <property type="project" value="TreeGrafter"/>
</dbReference>
<dbReference type="Pfam" id="PF08043">
    <property type="entry name" value="Xin"/>
    <property type="match status" value="14"/>
</dbReference>
<dbReference type="Proteomes" id="UP000694420">
    <property type="component" value="Unplaced"/>
</dbReference>
<evidence type="ECO:0000256" key="4">
    <source>
        <dbReference type="ARBA" id="ARBA00023203"/>
    </source>
</evidence>
<evidence type="ECO:0000256" key="2">
    <source>
        <dbReference type="ARBA" id="ARBA00022737"/>
    </source>
</evidence>
<keyword evidence="2" id="KW-0677">Repeat</keyword>
<feature type="compositionally biased region" description="Polar residues" evidence="6">
    <location>
        <begin position="1315"/>
        <end position="1328"/>
    </location>
</feature>
<name>A0A8C6YN05_NOTPE</name>
<comment type="subcellular location">
    <subcellularLocation>
        <location evidence="1">Cell junction</location>
    </subcellularLocation>
</comment>
<evidence type="ECO:0008006" key="9">
    <source>
        <dbReference type="Google" id="ProtNLM"/>
    </source>
</evidence>
<feature type="compositionally biased region" description="Low complexity" evidence="6">
    <location>
        <begin position="1303"/>
        <end position="1313"/>
    </location>
</feature>
<evidence type="ECO:0000313" key="7">
    <source>
        <dbReference type="Ensembl" id="ENSNPEP00000001857.1"/>
    </source>
</evidence>
<evidence type="ECO:0000256" key="5">
    <source>
        <dbReference type="PROSITE-ProRule" id="PRU00721"/>
    </source>
</evidence>
<feature type="region of interest" description="Disordered" evidence="6">
    <location>
        <begin position="1303"/>
        <end position="1328"/>
    </location>
</feature>
<keyword evidence="4 5" id="KW-0009">Actin-binding</keyword>
<dbReference type="PROSITE" id="PS51389">
    <property type="entry name" value="XIN"/>
    <property type="match status" value="15"/>
</dbReference>
<feature type="compositionally biased region" description="Basic and acidic residues" evidence="6">
    <location>
        <begin position="1043"/>
        <end position="1052"/>
    </location>
</feature>